<gene>
    <name evidence="2" type="ORF">TMSB3V08_LOCUS9751</name>
</gene>
<dbReference type="AlphaFoldDB" id="A0A7R9EH25"/>
<evidence type="ECO:0000313" key="2">
    <source>
        <dbReference type="EMBL" id="CAD7433062.1"/>
    </source>
</evidence>
<dbReference type="EMBL" id="OB796108">
    <property type="protein sequence ID" value="CAD7433062.1"/>
    <property type="molecule type" value="Genomic_DNA"/>
</dbReference>
<name>A0A7R9EH25_9NEOP</name>
<evidence type="ECO:0000256" key="1">
    <source>
        <dbReference type="SAM" id="MobiDB-lite"/>
    </source>
</evidence>
<protein>
    <submittedName>
        <fullName evidence="2">Uncharacterized protein</fullName>
    </submittedName>
</protein>
<accession>A0A7R9EH25</accession>
<sequence>MDEALAVVIKKQFQTNEEPQEPDFTRDVTRTIPPPPGLVLQLENQSKPAKTSDPILDIGRVHSPPKGPIAHLSSPSEVTSLVSPPLLTPEASSLVSSLFLRPHQTALPSLLSSEWAIAEWRSHLFLSQQWIATDDLSLITDLVMIYLGRKGKNLLDQPKQNIWCEDELFFTLNKDIPHRVKARSDN</sequence>
<reference evidence="2" key="1">
    <citation type="submission" date="2020-11" db="EMBL/GenBank/DDBJ databases">
        <authorList>
            <person name="Tran Van P."/>
        </authorList>
    </citation>
    <scope>NUCLEOTIDE SEQUENCE</scope>
</reference>
<feature type="region of interest" description="Disordered" evidence="1">
    <location>
        <begin position="11"/>
        <end position="37"/>
    </location>
</feature>
<proteinExistence type="predicted"/>
<organism evidence="2">
    <name type="scientific">Timema monikensis</name>
    <dbReference type="NCBI Taxonomy" id="170555"/>
    <lineage>
        <taxon>Eukaryota</taxon>
        <taxon>Metazoa</taxon>
        <taxon>Ecdysozoa</taxon>
        <taxon>Arthropoda</taxon>
        <taxon>Hexapoda</taxon>
        <taxon>Insecta</taxon>
        <taxon>Pterygota</taxon>
        <taxon>Neoptera</taxon>
        <taxon>Polyneoptera</taxon>
        <taxon>Phasmatodea</taxon>
        <taxon>Timematodea</taxon>
        <taxon>Timematoidea</taxon>
        <taxon>Timematidae</taxon>
        <taxon>Timema</taxon>
    </lineage>
</organism>